<keyword evidence="4" id="KW-0175">Coiled coil</keyword>
<keyword evidence="5" id="KW-1133">Transmembrane helix</keyword>
<reference evidence="8 9" key="1">
    <citation type="journal article" date="2013" name="Genome Announc.">
        <title>Draft Genome Sequence of the Cellulolytic Bacterium Clostridium papyrosolvens C7 (ATCC 700395).</title>
        <authorList>
            <person name="Zepeda V."/>
            <person name="Dassa B."/>
            <person name="Borovok I."/>
            <person name="Lamed R."/>
            <person name="Bayer E.A."/>
            <person name="Cate J.H."/>
        </authorList>
    </citation>
    <scope>NUCLEOTIDE SEQUENCE [LARGE SCALE GENOMIC DNA]</scope>
    <source>
        <strain evidence="8 9">C7</strain>
    </source>
</reference>
<accession>U4R0I7</accession>
<dbReference type="OrthoDB" id="13222at2"/>
<dbReference type="SUPFAM" id="SSF58104">
    <property type="entry name" value="Methyl-accepting chemotaxis protein (MCP) signaling domain"/>
    <property type="match status" value="1"/>
</dbReference>
<dbReference type="GO" id="GO:0016020">
    <property type="term" value="C:membrane"/>
    <property type="evidence" value="ECO:0007669"/>
    <property type="project" value="InterPro"/>
</dbReference>
<evidence type="ECO:0000313" key="8">
    <source>
        <dbReference type="EMBL" id="EPR10835.1"/>
    </source>
</evidence>
<evidence type="ECO:0000256" key="2">
    <source>
        <dbReference type="ARBA" id="ARBA00029447"/>
    </source>
</evidence>
<organism evidence="8 9">
    <name type="scientific">Ruminiclostridium papyrosolvens C7</name>
    <dbReference type="NCBI Taxonomy" id="1330534"/>
    <lineage>
        <taxon>Bacteria</taxon>
        <taxon>Bacillati</taxon>
        <taxon>Bacillota</taxon>
        <taxon>Clostridia</taxon>
        <taxon>Eubacteriales</taxon>
        <taxon>Oscillospiraceae</taxon>
        <taxon>Ruminiclostridium</taxon>
    </lineage>
</organism>
<keyword evidence="5" id="KW-0472">Membrane</keyword>
<feature type="coiled-coil region" evidence="4">
    <location>
        <begin position="611"/>
        <end position="645"/>
    </location>
</feature>
<keyword evidence="1 3" id="KW-0807">Transducer</keyword>
<name>U4R0I7_9FIRM</name>
<dbReference type="SMART" id="SM00283">
    <property type="entry name" value="MA"/>
    <property type="match status" value="1"/>
</dbReference>
<dbReference type="RefSeq" id="WP_020815927.1">
    <property type="nucleotide sequence ID" value="NZ_ATAY01000043.1"/>
</dbReference>
<dbReference type="CDD" id="cd06225">
    <property type="entry name" value="HAMP"/>
    <property type="match status" value="1"/>
</dbReference>
<evidence type="ECO:0000259" key="6">
    <source>
        <dbReference type="PROSITE" id="PS50111"/>
    </source>
</evidence>
<dbReference type="PATRIC" id="fig|1330534.3.peg.2429"/>
<dbReference type="STRING" id="1330534.L323_12190"/>
<feature type="domain" description="Methyl-accepting transducer" evidence="6">
    <location>
        <begin position="390"/>
        <end position="633"/>
    </location>
</feature>
<evidence type="ECO:0000256" key="4">
    <source>
        <dbReference type="SAM" id="Coils"/>
    </source>
</evidence>
<dbReference type="Gene3D" id="6.10.340.10">
    <property type="match status" value="1"/>
</dbReference>
<comment type="caution">
    <text evidence="8">The sequence shown here is derived from an EMBL/GenBank/DDBJ whole genome shotgun (WGS) entry which is preliminary data.</text>
</comment>
<keyword evidence="5" id="KW-0812">Transmembrane</keyword>
<evidence type="ECO:0000259" key="7">
    <source>
        <dbReference type="PROSITE" id="PS50885"/>
    </source>
</evidence>
<dbReference type="PROSITE" id="PS50111">
    <property type="entry name" value="CHEMOTAXIS_TRANSDUC_2"/>
    <property type="match status" value="1"/>
</dbReference>
<evidence type="ECO:0000313" key="9">
    <source>
        <dbReference type="Proteomes" id="UP000016860"/>
    </source>
</evidence>
<dbReference type="PANTHER" id="PTHR32089:SF112">
    <property type="entry name" value="LYSOZYME-LIKE PROTEIN-RELATED"/>
    <property type="match status" value="1"/>
</dbReference>
<proteinExistence type="inferred from homology"/>
<dbReference type="Pfam" id="PF00015">
    <property type="entry name" value="MCPsignal"/>
    <property type="match status" value="1"/>
</dbReference>
<feature type="transmembrane region" description="Helical" evidence="5">
    <location>
        <begin position="21"/>
        <end position="42"/>
    </location>
</feature>
<gene>
    <name evidence="8" type="ORF">L323_12190</name>
</gene>
<dbReference type="Gene3D" id="1.10.287.950">
    <property type="entry name" value="Methyl-accepting chemotaxis protein"/>
    <property type="match status" value="1"/>
</dbReference>
<evidence type="ECO:0000256" key="3">
    <source>
        <dbReference type="PROSITE-ProRule" id="PRU00284"/>
    </source>
</evidence>
<comment type="similarity">
    <text evidence="2">Belongs to the methyl-accepting chemotaxis (MCP) protein family.</text>
</comment>
<dbReference type="GO" id="GO:0007165">
    <property type="term" value="P:signal transduction"/>
    <property type="evidence" value="ECO:0007669"/>
    <property type="project" value="UniProtKB-KW"/>
</dbReference>
<dbReference type="Pfam" id="PF00672">
    <property type="entry name" value="HAMP"/>
    <property type="match status" value="1"/>
</dbReference>
<protein>
    <submittedName>
        <fullName evidence="8">Methyl-accepting chemotaxis protein</fullName>
    </submittedName>
</protein>
<feature type="domain" description="HAMP" evidence="7">
    <location>
        <begin position="318"/>
        <end position="371"/>
    </location>
</feature>
<dbReference type="PANTHER" id="PTHR32089">
    <property type="entry name" value="METHYL-ACCEPTING CHEMOTAXIS PROTEIN MCPB"/>
    <property type="match status" value="1"/>
</dbReference>
<dbReference type="InterPro" id="IPR004089">
    <property type="entry name" value="MCPsignal_dom"/>
</dbReference>
<evidence type="ECO:0000256" key="1">
    <source>
        <dbReference type="ARBA" id="ARBA00023224"/>
    </source>
</evidence>
<dbReference type="Proteomes" id="UP000016860">
    <property type="component" value="Unassembled WGS sequence"/>
</dbReference>
<dbReference type="CDD" id="cd18773">
    <property type="entry name" value="PDC1_HK_sensor"/>
    <property type="match status" value="1"/>
</dbReference>
<evidence type="ECO:0000256" key="5">
    <source>
        <dbReference type="SAM" id="Phobius"/>
    </source>
</evidence>
<dbReference type="PROSITE" id="PS50885">
    <property type="entry name" value="HAMP"/>
    <property type="match status" value="1"/>
</dbReference>
<sequence>MIVTKICRKIINTNIRLRIQLLIVLITVTLIPIIAVSTTTYITTIGKITELSLNNLKSDSYNTMNNIEVKIKSLDSTIKGVASQADFLVGLEMTNSVNSKMDTATYSGIQLSMKNVVEGSEGLIDTMYLCNKSGKVIASAAKKTKTSEIVKFYDMQLFERIKTDTKNEVIVGNFIILKEANKKVIPVTRAVKSLAGFSGTITALVDYDKFFKLDKSKIKSEIIVLDRGFKIIYDTDNRKVNSKIPIKGAVYDENITYMDTRIKKIAHLEKSGLTNWIVCAQMNHNKVMLPVKQYILILIIVLVLSLLLATLISIFYSKYISSPVVELTTQIKKIEEGFLEVHFNKKSNISEINSLRNAFEKMVNNLNLLISGISSASREIDEMSALMYSEASESFEKSEYTQKSISNINVNIKNQADNTSYAAAEIKSLADQIATTREHSNNVYNFLDKLNSSAEMGKSQMDKLEANSTLNLQSIRKMNEMIIGLQTQMQQINTITATIQSIAKQTQLLSLNARIEASRAGESGKGFAVVAEEIKELSNQTNSQAGVIRKMIESIVQNSNNLSASFEEVSTGTETQNSCINETKECFLEIKKNIDNINTRLFNITDYLHEMDKEKDNLVLLVNQINNAAEEIANSSDDVHQYTKNNITSVKKVHEKSNIFKSLSKKLNSSVGLFKV</sequence>
<dbReference type="AlphaFoldDB" id="U4R0I7"/>
<dbReference type="EMBL" id="ATAY01000043">
    <property type="protein sequence ID" value="EPR10835.1"/>
    <property type="molecule type" value="Genomic_DNA"/>
</dbReference>
<feature type="transmembrane region" description="Helical" evidence="5">
    <location>
        <begin position="294"/>
        <end position="316"/>
    </location>
</feature>
<dbReference type="InterPro" id="IPR003660">
    <property type="entry name" value="HAMP_dom"/>
</dbReference>